<dbReference type="Proteomes" id="UP000290174">
    <property type="component" value="Unassembled WGS sequence"/>
</dbReference>
<reference evidence="1 2" key="1">
    <citation type="submission" date="2018-11" db="EMBL/GenBank/DDBJ databases">
        <title>Bradyrhizobium sp. nov., isolated from effective nodules of peanut in China.</title>
        <authorList>
            <person name="Li Y."/>
        </authorList>
    </citation>
    <scope>NUCLEOTIDE SEQUENCE [LARGE SCALE GENOMIC DNA]</scope>
    <source>
        <strain evidence="1 2">CCBAU 51770</strain>
    </source>
</reference>
<gene>
    <name evidence="1" type="ORF">EAS61_05115</name>
</gene>
<dbReference type="EMBL" id="RKMK01000003">
    <property type="protein sequence ID" value="RXH01833.1"/>
    <property type="molecule type" value="Genomic_DNA"/>
</dbReference>
<proteinExistence type="predicted"/>
<organism evidence="1 2">
    <name type="scientific">Bradyrhizobium zhanjiangense</name>
    <dbReference type="NCBI Taxonomy" id="1325107"/>
    <lineage>
        <taxon>Bacteria</taxon>
        <taxon>Pseudomonadati</taxon>
        <taxon>Pseudomonadota</taxon>
        <taxon>Alphaproteobacteria</taxon>
        <taxon>Hyphomicrobiales</taxon>
        <taxon>Nitrobacteraceae</taxon>
        <taxon>Bradyrhizobium</taxon>
    </lineage>
</organism>
<protein>
    <submittedName>
        <fullName evidence="1">Uncharacterized protein</fullName>
    </submittedName>
</protein>
<evidence type="ECO:0000313" key="2">
    <source>
        <dbReference type="Proteomes" id="UP000290174"/>
    </source>
</evidence>
<dbReference type="AlphaFoldDB" id="A0A4Q0QVZ8"/>
<sequence>MPRLDRGIQYAVASPYVTAVSRILDRPPAWAMTAESLDDEYHKLVIASQRRGKRGPMTGSAKQSRIFPRKQSGLLRRISAKLLRNFVASSSQ</sequence>
<comment type="caution">
    <text evidence="1">The sequence shown here is derived from an EMBL/GenBank/DDBJ whole genome shotgun (WGS) entry which is preliminary data.</text>
</comment>
<name>A0A4Q0QVZ8_9BRAD</name>
<evidence type="ECO:0000313" key="1">
    <source>
        <dbReference type="EMBL" id="RXH01833.1"/>
    </source>
</evidence>
<accession>A0A4Q0QVZ8</accession>